<dbReference type="Pfam" id="PF13487">
    <property type="entry name" value="HD_5"/>
    <property type="match status" value="1"/>
</dbReference>
<dbReference type="InterPro" id="IPR052020">
    <property type="entry name" value="Cyclic_di-GMP/3'3'-cGAMP_PDE"/>
</dbReference>
<organism evidence="3 4">
    <name type="scientific">Deinococcus detaillensis</name>
    <dbReference type="NCBI Taxonomy" id="2592048"/>
    <lineage>
        <taxon>Bacteria</taxon>
        <taxon>Thermotogati</taxon>
        <taxon>Deinococcota</taxon>
        <taxon>Deinococci</taxon>
        <taxon>Deinococcales</taxon>
        <taxon>Deinococcaceae</taxon>
        <taxon>Deinococcus</taxon>
    </lineage>
</organism>
<dbReference type="RefSeq" id="WP_143720905.1">
    <property type="nucleotide sequence ID" value="NZ_VKDB01000011.1"/>
</dbReference>
<protein>
    <submittedName>
        <fullName evidence="3">HD-GYP domain-containing protein</fullName>
    </submittedName>
</protein>
<dbReference type="EMBL" id="VKDB01000011">
    <property type="protein sequence ID" value="TSA84491.1"/>
    <property type="molecule type" value="Genomic_DNA"/>
</dbReference>
<dbReference type="CDD" id="cd00077">
    <property type="entry name" value="HDc"/>
    <property type="match status" value="1"/>
</dbReference>
<feature type="domain" description="HD-GYP" evidence="2">
    <location>
        <begin position="149"/>
        <end position="345"/>
    </location>
</feature>
<dbReference type="OrthoDB" id="10822at2"/>
<evidence type="ECO:0000259" key="2">
    <source>
        <dbReference type="PROSITE" id="PS51832"/>
    </source>
</evidence>
<evidence type="ECO:0000313" key="3">
    <source>
        <dbReference type="EMBL" id="TSA84491.1"/>
    </source>
</evidence>
<evidence type="ECO:0000259" key="1">
    <source>
        <dbReference type="PROSITE" id="PS50112"/>
    </source>
</evidence>
<dbReference type="SMART" id="SM00471">
    <property type="entry name" value="HDc"/>
    <property type="match status" value="1"/>
</dbReference>
<proteinExistence type="predicted"/>
<evidence type="ECO:0000313" key="4">
    <source>
        <dbReference type="Proteomes" id="UP000316092"/>
    </source>
</evidence>
<dbReference type="AlphaFoldDB" id="A0A553UWU7"/>
<sequence length="347" mass="38250">MSGPFSRYPFDDLGATEQANLPERSLVQGQQPDIEANDAELLALQPSALFLLDQAGILIRLGGNWQGVTGLRPEQVLGRPLHQFVKLPPSSHPQGLYAQSGVCEEASIGRGGLSKRVRLVWQRGEGGTGGSLELPGPREREIYERSEKLRRAEVALEQTITCLGTALDTFQSHHVKRMVSYAVRLGQAYGLSEQDLSALRWGAALHDVGKVRVPQHILIKTGPLSADEFGVVLQHPQWGAEILEQLEFLPAAARDTVLHHHERWDGQGYPAGLREDQIPLLARIVMIADVFDALTSDRSYKTAWTPAAAGEYLIRESGRAFEGHLVRLFLERVMDLGYLYGDQAGTP</sequence>
<keyword evidence="4" id="KW-1185">Reference proteome</keyword>
<dbReference type="PROSITE" id="PS51832">
    <property type="entry name" value="HD_GYP"/>
    <property type="match status" value="1"/>
</dbReference>
<reference evidence="3 4" key="1">
    <citation type="submission" date="2019-07" db="EMBL/GenBank/DDBJ databases">
        <title>Deinococcus detaillus sp. nov., isolated from humus soil in Antarctica.</title>
        <authorList>
            <person name="Zhang K."/>
        </authorList>
    </citation>
    <scope>NUCLEOTIDE SEQUENCE [LARGE SCALE GENOMIC DNA]</scope>
    <source>
        <strain evidence="3 4">H1</strain>
    </source>
</reference>
<accession>A0A553UWU7</accession>
<feature type="domain" description="PAS" evidence="1">
    <location>
        <begin position="34"/>
        <end position="79"/>
    </location>
</feature>
<dbReference type="SUPFAM" id="SSF109604">
    <property type="entry name" value="HD-domain/PDEase-like"/>
    <property type="match status" value="1"/>
</dbReference>
<dbReference type="Proteomes" id="UP000316092">
    <property type="component" value="Unassembled WGS sequence"/>
</dbReference>
<gene>
    <name evidence="3" type="ORF">FNU79_11030</name>
</gene>
<dbReference type="PANTHER" id="PTHR45228">
    <property type="entry name" value="CYCLIC DI-GMP PHOSPHODIESTERASE TM_0186-RELATED"/>
    <property type="match status" value="1"/>
</dbReference>
<dbReference type="InterPro" id="IPR037522">
    <property type="entry name" value="HD_GYP_dom"/>
</dbReference>
<dbReference type="InterPro" id="IPR000014">
    <property type="entry name" value="PAS"/>
</dbReference>
<dbReference type="PANTHER" id="PTHR45228:SF8">
    <property type="entry name" value="TWO-COMPONENT RESPONSE REGULATOR-RELATED"/>
    <property type="match status" value="1"/>
</dbReference>
<dbReference type="PROSITE" id="PS50112">
    <property type="entry name" value="PAS"/>
    <property type="match status" value="1"/>
</dbReference>
<comment type="caution">
    <text evidence="3">The sequence shown here is derived from an EMBL/GenBank/DDBJ whole genome shotgun (WGS) entry which is preliminary data.</text>
</comment>
<dbReference type="InterPro" id="IPR003607">
    <property type="entry name" value="HD/PDEase_dom"/>
</dbReference>
<dbReference type="Gene3D" id="1.10.3210.10">
    <property type="entry name" value="Hypothetical protein af1432"/>
    <property type="match status" value="1"/>
</dbReference>
<name>A0A553UWU7_9DEIO</name>